<dbReference type="InterPro" id="IPR002882">
    <property type="entry name" value="CofD"/>
</dbReference>
<reference evidence="4" key="1">
    <citation type="submission" date="2017-09" db="EMBL/GenBank/DDBJ databases">
        <title>Depth-based differentiation of microbial function through sediment-hosted aquifers and enrichment of novel symbionts in the deep terrestrial subsurface.</title>
        <authorList>
            <person name="Probst A.J."/>
            <person name="Ladd B."/>
            <person name="Jarett J.K."/>
            <person name="Geller-Mcgrath D.E."/>
            <person name="Sieber C.M.K."/>
            <person name="Emerson J.B."/>
            <person name="Anantharaman K."/>
            <person name="Thomas B.C."/>
            <person name="Malmstrom R."/>
            <person name="Stieglmeier M."/>
            <person name="Klingl A."/>
            <person name="Woyke T."/>
            <person name="Ryan C.M."/>
            <person name="Banfield J.F."/>
        </authorList>
    </citation>
    <scope>NUCLEOTIDE SEQUENCE [LARGE SCALE GENOMIC DNA]</scope>
</reference>
<dbReference type="PANTHER" id="PTHR30135">
    <property type="entry name" value="UNCHARACTERIZED PROTEIN YVCK-RELATED"/>
    <property type="match status" value="1"/>
</dbReference>
<dbReference type="PANTHER" id="PTHR30135:SF3">
    <property type="entry name" value="GLUCONEOGENESIS FACTOR-RELATED"/>
    <property type="match status" value="1"/>
</dbReference>
<dbReference type="SUPFAM" id="SSF142338">
    <property type="entry name" value="CofD-like"/>
    <property type="match status" value="1"/>
</dbReference>
<accession>A0A2M7APQ5</accession>
<comment type="function">
    <text evidence="2">Required for morphogenesis under gluconeogenic growth conditions.</text>
</comment>
<evidence type="ECO:0000256" key="2">
    <source>
        <dbReference type="HAMAP-Rule" id="MF_00973"/>
    </source>
</evidence>
<dbReference type="GO" id="GO:0043743">
    <property type="term" value="F:LPPG:FO 2-phospho-L-lactate transferase activity"/>
    <property type="evidence" value="ECO:0007669"/>
    <property type="project" value="InterPro"/>
</dbReference>
<dbReference type="Pfam" id="PF01933">
    <property type="entry name" value="CofD"/>
    <property type="match status" value="1"/>
</dbReference>
<evidence type="ECO:0000256" key="1">
    <source>
        <dbReference type="ARBA" id="ARBA00022490"/>
    </source>
</evidence>
<gene>
    <name evidence="3" type="ORF">COS81_00110</name>
</gene>
<comment type="caution">
    <text evidence="3">The sequence shown here is derived from an EMBL/GenBank/DDBJ whole genome shotgun (WGS) entry which is preliminary data.</text>
</comment>
<evidence type="ECO:0000313" key="4">
    <source>
        <dbReference type="Proteomes" id="UP000229916"/>
    </source>
</evidence>
<dbReference type="NCBIfam" id="TIGR01826">
    <property type="entry name" value="CofD_related"/>
    <property type="match status" value="1"/>
</dbReference>
<dbReference type="EMBL" id="PEWD01000002">
    <property type="protein sequence ID" value="PIU69378.1"/>
    <property type="molecule type" value="Genomic_DNA"/>
</dbReference>
<keyword evidence="1 2" id="KW-0963">Cytoplasm</keyword>
<dbReference type="InterPro" id="IPR010119">
    <property type="entry name" value="Gluconeogen_factor"/>
</dbReference>
<organism evidence="3 4">
    <name type="scientific">candidate division WWE3 bacterium CG06_land_8_20_14_3_00_42_16</name>
    <dbReference type="NCBI Taxonomy" id="1975083"/>
    <lineage>
        <taxon>Bacteria</taxon>
        <taxon>Katanobacteria</taxon>
    </lineage>
</organism>
<dbReference type="HAMAP" id="MF_00973">
    <property type="entry name" value="Gluconeogen_factor"/>
    <property type="match status" value="1"/>
</dbReference>
<dbReference type="Gene3D" id="3.40.50.10680">
    <property type="entry name" value="CofD-like domains"/>
    <property type="match status" value="1"/>
</dbReference>
<name>A0A2M7APQ5_UNCKA</name>
<protein>
    <recommendedName>
        <fullName evidence="2">Putative gluconeogenesis factor</fullName>
    </recommendedName>
</protein>
<dbReference type="AlphaFoldDB" id="A0A2M7APQ5"/>
<dbReference type="GO" id="GO:0008360">
    <property type="term" value="P:regulation of cell shape"/>
    <property type="evidence" value="ECO:0007669"/>
    <property type="project" value="UniProtKB-UniRule"/>
</dbReference>
<comment type="similarity">
    <text evidence="2">Belongs to the gluconeogenesis factor family.</text>
</comment>
<proteinExistence type="inferred from homology"/>
<dbReference type="InterPro" id="IPR038136">
    <property type="entry name" value="CofD-like_dom_sf"/>
</dbReference>
<comment type="subcellular location">
    <subcellularLocation>
        <location evidence="2">Cytoplasm</location>
    </subcellularLocation>
</comment>
<sequence length="327" mass="36486">MQTRSKKKVVVIGGGMGSFVILSGLRDYPLDLSVIVTVTDDGGSTGRLRDEFGFLPVGDMRQCIVALSEDEAWLKQLMLYRFGKGRGLRGHNLGNLILTALEDLTGSESKALEVVDEIFALRGEILPISLSSVKLGAEYKSGKMIISEHKIELNKLLNDRILRLFTIPKAKINPAAQRVILGADLIILGPGDLFNSTIANIIIQGTTAAIQRSKAKILYIVNLMTLKSQTHNFKASDHVAAIENYLDVRVDYILINHEKIPDEIIKQYKKLDEYPVEDDLGIDRRVLRGNFLAKKVYRKSVSDSLKRSLLRHDSKKLAKAIMNFLKN</sequence>
<dbReference type="GO" id="GO:0005737">
    <property type="term" value="C:cytoplasm"/>
    <property type="evidence" value="ECO:0007669"/>
    <property type="project" value="UniProtKB-SubCell"/>
</dbReference>
<dbReference type="CDD" id="cd07187">
    <property type="entry name" value="YvcK_like"/>
    <property type="match status" value="1"/>
</dbReference>
<dbReference type="Proteomes" id="UP000229916">
    <property type="component" value="Unassembled WGS sequence"/>
</dbReference>
<evidence type="ECO:0000313" key="3">
    <source>
        <dbReference type="EMBL" id="PIU69378.1"/>
    </source>
</evidence>